<dbReference type="Gene3D" id="3.40.50.720">
    <property type="entry name" value="NAD(P)-binding Rossmann-like Domain"/>
    <property type="match status" value="1"/>
</dbReference>
<dbReference type="InterPro" id="IPR051397">
    <property type="entry name" value="Zn-ADH-like_protein"/>
</dbReference>
<dbReference type="PANTHER" id="PTHR43677:SF11">
    <property type="entry name" value="ZINC-CONTAINING ALCOHOL DEHYDROGENASE"/>
    <property type="match status" value="1"/>
</dbReference>
<dbReference type="InterPro" id="IPR011032">
    <property type="entry name" value="GroES-like_sf"/>
</dbReference>
<dbReference type="STRING" id="310781.SAMN05216259_101126"/>
<dbReference type="AlphaFoldDB" id="A0A1G9V4H2"/>
<dbReference type="EMBL" id="FNIE01000001">
    <property type="protein sequence ID" value="SDM67131.1"/>
    <property type="molecule type" value="Genomic_DNA"/>
</dbReference>
<name>A0A1G9V4H2_9ACTN</name>
<dbReference type="PANTHER" id="PTHR43677">
    <property type="entry name" value="SHORT-CHAIN DEHYDROGENASE/REDUCTASE"/>
    <property type="match status" value="1"/>
</dbReference>
<organism evidence="1 2">
    <name type="scientific">Actinacidiphila guanduensis</name>
    <dbReference type="NCBI Taxonomy" id="310781"/>
    <lineage>
        <taxon>Bacteria</taxon>
        <taxon>Bacillati</taxon>
        <taxon>Actinomycetota</taxon>
        <taxon>Actinomycetes</taxon>
        <taxon>Kitasatosporales</taxon>
        <taxon>Streptomycetaceae</taxon>
        <taxon>Actinacidiphila</taxon>
    </lineage>
</organism>
<proteinExistence type="predicted"/>
<accession>A0A1G9V4H2</accession>
<reference evidence="1 2" key="1">
    <citation type="submission" date="2016-10" db="EMBL/GenBank/DDBJ databases">
        <authorList>
            <person name="de Groot N.N."/>
        </authorList>
    </citation>
    <scope>NUCLEOTIDE SEQUENCE [LARGE SCALE GENOMIC DNA]</scope>
    <source>
        <strain evidence="1 2">CGMCC 4.2022</strain>
    </source>
</reference>
<dbReference type="GO" id="GO:0016491">
    <property type="term" value="F:oxidoreductase activity"/>
    <property type="evidence" value="ECO:0007669"/>
    <property type="project" value="TreeGrafter"/>
</dbReference>
<dbReference type="Gene3D" id="3.90.180.10">
    <property type="entry name" value="Medium-chain alcohol dehydrogenases, catalytic domain"/>
    <property type="match status" value="2"/>
</dbReference>
<dbReference type="RefSeq" id="WP_093782230.1">
    <property type="nucleotide sequence ID" value="NZ_FNIE01000001.1"/>
</dbReference>
<gene>
    <name evidence="1" type="ORF">SAMN05216259_101126</name>
</gene>
<dbReference type="Proteomes" id="UP000199341">
    <property type="component" value="Unassembled WGS sequence"/>
</dbReference>
<evidence type="ECO:0000313" key="2">
    <source>
        <dbReference type="Proteomes" id="UP000199341"/>
    </source>
</evidence>
<dbReference type="InterPro" id="IPR036291">
    <property type="entry name" value="NAD(P)-bd_dom_sf"/>
</dbReference>
<evidence type="ECO:0000313" key="1">
    <source>
        <dbReference type="EMBL" id="SDM67131.1"/>
    </source>
</evidence>
<dbReference type="OrthoDB" id="9787435at2"/>
<dbReference type="SUPFAM" id="SSF50129">
    <property type="entry name" value="GroES-like"/>
    <property type="match status" value="1"/>
</dbReference>
<protein>
    <submittedName>
        <fullName evidence="1">NADPH:quinone reductase</fullName>
    </submittedName>
</protein>
<dbReference type="SUPFAM" id="SSF51735">
    <property type="entry name" value="NAD(P)-binding Rossmann-fold domains"/>
    <property type="match status" value="1"/>
</dbReference>
<sequence>MHAAVVHSFDAPPRYGTIDTPQPRGPHEVLVDIVAAGLHPRVRSAADGTHYTCDGTLPMVPGIDGVGRTPEGELLYFVAPDGVPGTMAEYAVVDRRRAVPLPADSDPYAVAAAMNPGMSSWVALRRRVPLPPGASVLVLGATGNAGRLAVRIAKHLGAAHVVAAGRDPERLAVLGDTGGADVTVRLTGGEDDDAGLADAAADVDVVVDYLWGRPTEQALRAVLTARADRARPLAWIQIGSVAGPDITLPSAYLRAANVQLVGSGQGSVGVSDILAELPELAEQFTAGTLSADPLQVPLAEVEKAWTAPVPPEQRIVLTPGG</sequence>
<keyword evidence="2" id="KW-1185">Reference proteome</keyword>